<dbReference type="AlphaFoldDB" id="A0A2T5J9I0"/>
<sequence length="162" mass="16518">MENCQTDRFYTQAAILGIVAGMRAMSAPAIAAKMLTRAAVAGNTDQVPAFLQSGAVNTALSLLAIAEYVGDKLPNAPNRTATPGIIARCVTGALSGAAICKVNKRNALVGALIGSGTALASTFGCFYLRKSLVQNSCLPDPTIGAMEDALVMSTGLALVSLV</sequence>
<dbReference type="Proteomes" id="UP000244168">
    <property type="component" value="Unassembled WGS sequence"/>
</dbReference>
<proteinExistence type="predicted"/>
<keyword evidence="2" id="KW-1185">Reference proteome</keyword>
<name>A0A2T5J9I0_9SPHI</name>
<dbReference type="RefSeq" id="WP_107828671.1">
    <property type="nucleotide sequence ID" value="NZ_CP160205.1"/>
</dbReference>
<reference evidence="1 2" key="1">
    <citation type="submission" date="2018-04" db="EMBL/GenBank/DDBJ databases">
        <title>Genomic Encyclopedia of Archaeal and Bacterial Type Strains, Phase II (KMG-II): from individual species to whole genera.</title>
        <authorList>
            <person name="Goeker M."/>
        </authorList>
    </citation>
    <scope>NUCLEOTIDE SEQUENCE [LARGE SCALE GENOMIC DNA]</scope>
    <source>
        <strain evidence="1 2">DSM 26809</strain>
    </source>
</reference>
<dbReference type="OrthoDB" id="9812409at2"/>
<dbReference type="EMBL" id="QAOQ01000004">
    <property type="protein sequence ID" value="PTQ96716.1"/>
    <property type="molecule type" value="Genomic_DNA"/>
</dbReference>
<evidence type="ECO:0000313" key="2">
    <source>
        <dbReference type="Proteomes" id="UP000244168"/>
    </source>
</evidence>
<accession>A0A2T5J9I0</accession>
<comment type="caution">
    <text evidence="1">The sequence shown here is derived from an EMBL/GenBank/DDBJ whole genome shotgun (WGS) entry which is preliminary data.</text>
</comment>
<organism evidence="1 2">
    <name type="scientific">Mucilaginibacter yixingensis</name>
    <dbReference type="NCBI Taxonomy" id="1295612"/>
    <lineage>
        <taxon>Bacteria</taxon>
        <taxon>Pseudomonadati</taxon>
        <taxon>Bacteroidota</taxon>
        <taxon>Sphingobacteriia</taxon>
        <taxon>Sphingobacteriales</taxon>
        <taxon>Sphingobacteriaceae</taxon>
        <taxon>Mucilaginibacter</taxon>
    </lineage>
</organism>
<gene>
    <name evidence="1" type="ORF">C8P68_104204</name>
</gene>
<protein>
    <submittedName>
        <fullName evidence="1">Putative membrane protein</fullName>
    </submittedName>
</protein>
<evidence type="ECO:0000313" key="1">
    <source>
        <dbReference type="EMBL" id="PTQ96716.1"/>
    </source>
</evidence>